<name>A0A8J5R695_ZIZPA</name>
<gene>
    <name evidence="1" type="ORF">GUJ93_ZPchr0001g31401</name>
</gene>
<sequence>MLLQENSLTFVALGEPNNVCNAETQANSNNKKFGSSVAEILVPQSVAVEEGTYVPVAVEEDERRMPFGGYGFQSKIAMAAPFPTTAATHQRVLLIHQSVERQSPCLHLTQSDQITANYDVASTIRKNIEQTAVEPVP</sequence>
<accession>A0A8J5R695</accession>
<evidence type="ECO:0000313" key="1">
    <source>
        <dbReference type="EMBL" id="KAG8052205.1"/>
    </source>
</evidence>
<evidence type="ECO:0000313" key="2">
    <source>
        <dbReference type="Proteomes" id="UP000729402"/>
    </source>
</evidence>
<dbReference type="EMBL" id="JAAALK010000288">
    <property type="protein sequence ID" value="KAG8052205.1"/>
    <property type="molecule type" value="Genomic_DNA"/>
</dbReference>
<comment type="caution">
    <text evidence="1">The sequence shown here is derived from an EMBL/GenBank/DDBJ whole genome shotgun (WGS) entry which is preliminary data.</text>
</comment>
<reference evidence="1" key="1">
    <citation type="journal article" date="2021" name="bioRxiv">
        <title>Whole Genome Assembly and Annotation of Northern Wild Rice, Zizania palustris L., Supports a Whole Genome Duplication in the Zizania Genus.</title>
        <authorList>
            <person name="Haas M."/>
            <person name="Kono T."/>
            <person name="Macchietto M."/>
            <person name="Millas R."/>
            <person name="McGilp L."/>
            <person name="Shao M."/>
            <person name="Duquette J."/>
            <person name="Hirsch C.N."/>
            <person name="Kimball J."/>
        </authorList>
    </citation>
    <scope>NUCLEOTIDE SEQUENCE</scope>
    <source>
        <tissue evidence="1">Fresh leaf tissue</tissue>
    </source>
</reference>
<keyword evidence="2" id="KW-1185">Reference proteome</keyword>
<protein>
    <submittedName>
        <fullName evidence="1">Uncharacterized protein</fullName>
    </submittedName>
</protein>
<dbReference type="AlphaFoldDB" id="A0A8J5R695"/>
<dbReference type="Proteomes" id="UP000729402">
    <property type="component" value="Unassembled WGS sequence"/>
</dbReference>
<proteinExistence type="predicted"/>
<reference evidence="1" key="2">
    <citation type="submission" date="2021-02" db="EMBL/GenBank/DDBJ databases">
        <authorList>
            <person name="Kimball J.A."/>
            <person name="Haas M.W."/>
            <person name="Macchietto M."/>
            <person name="Kono T."/>
            <person name="Duquette J."/>
            <person name="Shao M."/>
        </authorList>
    </citation>
    <scope>NUCLEOTIDE SEQUENCE</scope>
    <source>
        <tissue evidence="1">Fresh leaf tissue</tissue>
    </source>
</reference>
<organism evidence="1 2">
    <name type="scientific">Zizania palustris</name>
    <name type="common">Northern wild rice</name>
    <dbReference type="NCBI Taxonomy" id="103762"/>
    <lineage>
        <taxon>Eukaryota</taxon>
        <taxon>Viridiplantae</taxon>
        <taxon>Streptophyta</taxon>
        <taxon>Embryophyta</taxon>
        <taxon>Tracheophyta</taxon>
        <taxon>Spermatophyta</taxon>
        <taxon>Magnoliopsida</taxon>
        <taxon>Liliopsida</taxon>
        <taxon>Poales</taxon>
        <taxon>Poaceae</taxon>
        <taxon>BOP clade</taxon>
        <taxon>Oryzoideae</taxon>
        <taxon>Oryzeae</taxon>
        <taxon>Zizaniinae</taxon>
        <taxon>Zizania</taxon>
    </lineage>
</organism>